<dbReference type="HOGENOM" id="CLU_1723315_0_0_1"/>
<evidence type="ECO:0000313" key="2">
    <source>
        <dbReference type="EMBL" id="ESA23072.1"/>
    </source>
</evidence>
<gene>
    <name evidence="2" type="ORF">GLOINDRAFT_15792</name>
</gene>
<dbReference type="EMBL" id="KI275044">
    <property type="protein sequence ID" value="ESA23072.1"/>
    <property type="molecule type" value="Genomic_DNA"/>
</dbReference>
<organism evidence="2">
    <name type="scientific">Rhizophagus irregularis (strain DAOM 181602 / DAOM 197198 / MUCL 43194)</name>
    <name type="common">Arbuscular mycorrhizal fungus</name>
    <name type="synonym">Glomus intraradices</name>
    <dbReference type="NCBI Taxonomy" id="747089"/>
    <lineage>
        <taxon>Eukaryota</taxon>
        <taxon>Fungi</taxon>
        <taxon>Fungi incertae sedis</taxon>
        <taxon>Mucoromycota</taxon>
        <taxon>Glomeromycotina</taxon>
        <taxon>Glomeromycetes</taxon>
        <taxon>Glomerales</taxon>
        <taxon>Glomeraceae</taxon>
        <taxon>Rhizophagus</taxon>
    </lineage>
</organism>
<dbReference type="VEuPathDB" id="FungiDB:RhiirFUN_015578"/>
<evidence type="ECO:0000256" key="1">
    <source>
        <dbReference type="SAM" id="MobiDB-lite"/>
    </source>
</evidence>
<sequence>MYAMPVDIAGLRMLKKYFFISHRYYSGHTPASTSTSTTTGNETVTLADEEEIIGRAFLKITEEKLRSIGLGLGPATVLRTSLRSYGVEDGRITDIPQIVSKSISCTSETEYHISLNKAIAEENEAELRKNRTDVGKEPKKKKARVQEYLKKE</sequence>
<accession>U9UTQ8</accession>
<protein>
    <submittedName>
        <fullName evidence="2">Uncharacterized protein</fullName>
    </submittedName>
</protein>
<feature type="region of interest" description="Disordered" evidence="1">
    <location>
        <begin position="127"/>
        <end position="152"/>
    </location>
</feature>
<feature type="compositionally biased region" description="Basic and acidic residues" evidence="1">
    <location>
        <begin position="127"/>
        <end position="137"/>
    </location>
</feature>
<name>U9UTQ8_RHIID</name>
<dbReference type="AlphaFoldDB" id="U9UTQ8"/>
<proteinExistence type="predicted"/>
<reference evidence="2" key="1">
    <citation type="submission" date="2013-07" db="EMBL/GenBank/DDBJ databases">
        <title>The genome of an arbuscular mycorrhizal fungus provides insights into the evolution of the oldest plant symbiosis.</title>
        <authorList>
            <consortium name="DOE Joint Genome Institute"/>
            <person name="Tisserant E."/>
            <person name="Malbreil M."/>
            <person name="Kuo A."/>
            <person name="Kohler A."/>
            <person name="Symeonidi A."/>
            <person name="Balestrini R."/>
            <person name="Charron P."/>
            <person name="Duensing N."/>
            <person name="Frei-dit-Frey N."/>
            <person name="Gianinazzi-Pearson V."/>
            <person name="Gilbert B."/>
            <person name="Handa Y."/>
            <person name="Hijri M."/>
            <person name="Kaul R."/>
            <person name="Kawaguchi M."/>
            <person name="Krajinski F."/>
            <person name="Lammers P."/>
            <person name="Lapierre D."/>
            <person name="Masclaux F.G."/>
            <person name="Murat C."/>
            <person name="Morin E."/>
            <person name="Ndikumana S."/>
            <person name="Pagni M."/>
            <person name="Petitpierre D."/>
            <person name="Requena N."/>
            <person name="Rosikiewicz P."/>
            <person name="Riley R."/>
            <person name="Saito K."/>
            <person name="San Clemente H."/>
            <person name="Shapiro H."/>
            <person name="van Tuinen D."/>
            <person name="Becard G."/>
            <person name="Bonfante P."/>
            <person name="Paszkowski U."/>
            <person name="Shachar-Hill Y."/>
            <person name="Young J.P."/>
            <person name="Sanders I.R."/>
            <person name="Henrissat B."/>
            <person name="Rensing S.A."/>
            <person name="Grigoriev I.V."/>
            <person name="Corradi N."/>
            <person name="Roux C."/>
            <person name="Martin F."/>
        </authorList>
    </citation>
    <scope>NUCLEOTIDE SEQUENCE</scope>
    <source>
        <strain evidence="2">DAOM 197198</strain>
    </source>
</reference>